<dbReference type="FunFam" id="3.30.70.270:FF:000001">
    <property type="entry name" value="Diguanylate cyclase domain protein"/>
    <property type="match status" value="1"/>
</dbReference>
<feature type="domain" description="PAS" evidence="2">
    <location>
        <begin position="329"/>
        <end position="371"/>
    </location>
</feature>
<dbReference type="SUPFAM" id="SSF55073">
    <property type="entry name" value="Nucleotide cyclase"/>
    <property type="match status" value="1"/>
</dbReference>
<dbReference type="NCBIfam" id="TIGR00229">
    <property type="entry name" value="sensory_box"/>
    <property type="match status" value="4"/>
</dbReference>
<evidence type="ECO:0008006" key="8">
    <source>
        <dbReference type="Google" id="ProtNLM"/>
    </source>
</evidence>
<dbReference type="Pfam" id="PF08447">
    <property type="entry name" value="PAS_3"/>
    <property type="match status" value="2"/>
</dbReference>
<evidence type="ECO:0000259" key="3">
    <source>
        <dbReference type="PROSITE" id="PS50113"/>
    </source>
</evidence>
<reference evidence="6" key="1">
    <citation type="journal article" date="2014" name="Int. J. Syst. Evol. Microbiol.">
        <title>Complete genome sequence of Corynebacterium casei LMG S-19264T (=DSM 44701T), isolated from a smear-ripened cheese.</title>
        <authorList>
            <consortium name="US DOE Joint Genome Institute (JGI-PGF)"/>
            <person name="Walter F."/>
            <person name="Albersmeier A."/>
            <person name="Kalinowski J."/>
            <person name="Ruckert C."/>
        </authorList>
    </citation>
    <scope>NUCLEOTIDE SEQUENCE</scope>
    <source>
        <strain evidence="6">CGMCC 1.10998</strain>
    </source>
</reference>
<dbReference type="Pfam" id="PF00563">
    <property type="entry name" value="EAL"/>
    <property type="match status" value="1"/>
</dbReference>
<dbReference type="Pfam" id="PF00989">
    <property type="entry name" value="PAS"/>
    <property type="match status" value="2"/>
</dbReference>
<dbReference type="InterPro" id="IPR000160">
    <property type="entry name" value="GGDEF_dom"/>
</dbReference>
<dbReference type="EMBL" id="BMED01000001">
    <property type="protein sequence ID" value="GGC60130.1"/>
    <property type="molecule type" value="Genomic_DNA"/>
</dbReference>
<evidence type="ECO:0000259" key="4">
    <source>
        <dbReference type="PROSITE" id="PS50883"/>
    </source>
</evidence>
<dbReference type="CDD" id="cd01949">
    <property type="entry name" value="GGDEF"/>
    <property type="match status" value="1"/>
</dbReference>
<dbReference type="Gene3D" id="2.10.70.100">
    <property type="match status" value="1"/>
</dbReference>
<dbReference type="InterPro" id="IPR035919">
    <property type="entry name" value="EAL_sf"/>
</dbReference>
<dbReference type="SMART" id="SM00086">
    <property type="entry name" value="PAC"/>
    <property type="match status" value="4"/>
</dbReference>
<dbReference type="SUPFAM" id="SSF55785">
    <property type="entry name" value="PYP-like sensor domain (PAS domain)"/>
    <property type="match status" value="4"/>
</dbReference>
<dbReference type="InterPro" id="IPR052155">
    <property type="entry name" value="Biofilm_reg_signaling"/>
</dbReference>
<dbReference type="Gene3D" id="3.30.450.20">
    <property type="entry name" value="PAS domain"/>
    <property type="match status" value="4"/>
</dbReference>
<dbReference type="InterPro" id="IPR043128">
    <property type="entry name" value="Rev_trsase/Diguanyl_cyclase"/>
</dbReference>
<dbReference type="InterPro" id="IPR029787">
    <property type="entry name" value="Nucleotide_cyclase"/>
</dbReference>
<feature type="domain" description="PAS" evidence="2">
    <location>
        <begin position="43"/>
        <end position="113"/>
    </location>
</feature>
<reference evidence="6" key="2">
    <citation type="submission" date="2020-09" db="EMBL/GenBank/DDBJ databases">
        <authorList>
            <person name="Sun Q."/>
            <person name="Zhou Y."/>
        </authorList>
    </citation>
    <scope>NUCLEOTIDE SEQUENCE</scope>
    <source>
        <strain evidence="6">CGMCC 1.10998</strain>
    </source>
</reference>
<dbReference type="PROSITE" id="PS50883">
    <property type="entry name" value="EAL"/>
    <property type="match status" value="1"/>
</dbReference>
<dbReference type="SUPFAM" id="SSF141868">
    <property type="entry name" value="EAL domain-like"/>
    <property type="match status" value="1"/>
</dbReference>
<evidence type="ECO:0000313" key="6">
    <source>
        <dbReference type="EMBL" id="GGC60130.1"/>
    </source>
</evidence>
<evidence type="ECO:0000256" key="1">
    <source>
        <dbReference type="SAM" id="MobiDB-lite"/>
    </source>
</evidence>
<organism evidence="6 7">
    <name type="scientific">Undibacterium terreum</name>
    <dbReference type="NCBI Taxonomy" id="1224302"/>
    <lineage>
        <taxon>Bacteria</taxon>
        <taxon>Pseudomonadati</taxon>
        <taxon>Pseudomonadota</taxon>
        <taxon>Betaproteobacteria</taxon>
        <taxon>Burkholderiales</taxon>
        <taxon>Oxalobacteraceae</taxon>
        <taxon>Undibacterium</taxon>
    </lineage>
</organism>
<dbReference type="AlphaFoldDB" id="A0A916U5R9"/>
<feature type="domain" description="PAC" evidence="3">
    <location>
        <begin position="374"/>
        <end position="426"/>
    </location>
</feature>
<feature type="domain" description="EAL" evidence="4">
    <location>
        <begin position="725"/>
        <end position="981"/>
    </location>
</feature>
<accession>A0A916U5R9</accession>
<dbReference type="InterPro" id="IPR013655">
    <property type="entry name" value="PAS_fold_3"/>
</dbReference>
<dbReference type="Pfam" id="PF00990">
    <property type="entry name" value="GGDEF"/>
    <property type="match status" value="1"/>
</dbReference>
<dbReference type="InterPro" id="IPR001610">
    <property type="entry name" value="PAC"/>
</dbReference>
<keyword evidence="7" id="KW-1185">Reference proteome</keyword>
<dbReference type="PROSITE" id="PS50887">
    <property type="entry name" value="GGDEF"/>
    <property type="match status" value="1"/>
</dbReference>
<evidence type="ECO:0000313" key="7">
    <source>
        <dbReference type="Proteomes" id="UP000637423"/>
    </source>
</evidence>
<feature type="domain" description="PAS" evidence="2">
    <location>
        <begin position="171"/>
        <end position="242"/>
    </location>
</feature>
<feature type="region of interest" description="Disordered" evidence="1">
    <location>
        <begin position="1"/>
        <end position="37"/>
    </location>
</feature>
<dbReference type="SMART" id="SM00091">
    <property type="entry name" value="PAS"/>
    <property type="match status" value="4"/>
</dbReference>
<dbReference type="SMART" id="SM00267">
    <property type="entry name" value="GGDEF"/>
    <property type="match status" value="1"/>
</dbReference>
<feature type="domain" description="GGDEF" evidence="5">
    <location>
        <begin position="583"/>
        <end position="716"/>
    </location>
</feature>
<dbReference type="PANTHER" id="PTHR44757">
    <property type="entry name" value="DIGUANYLATE CYCLASE DGCP"/>
    <property type="match status" value="1"/>
</dbReference>
<dbReference type="PANTHER" id="PTHR44757:SF2">
    <property type="entry name" value="BIOFILM ARCHITECTURE MAINTENANCE PROTEIN MBAA"/>
    <property type="match status" value="1"/>
</dbReference>
<proteinExistence type="predicted"/>
<dbReference type="GO" id="GO:0003824">
    <property type="term" value="F:catalytic activity"/>
    <property type="evidence" value="ECO:0007669"/>
    <property type="project" value="UniProtKB-ARBA"/>
</dbReference>
<dbReference type="Gene3D" id="3.20.20.450">
    <property type="entry name" value="EAL domain"/>
    <property type="match status" value="1"/>
</dbReference>
<evidence type="ECO:0000259" key="2">
    <source>
        <dbReference type="PROSITE" id="PS50112"/>
    </source>
</evidence>
<dbReference type="PROSITE" id="PS50113">
    <property type="entry name" value="PAC"/>
    <property type="match status" value="3"/>
</dbReference>
<dbReference type="InterPro" id="IPR000700">
    <property type="entry name" value="PAS-assoc_C"/>
</dbReference>
<dbReference type="InterPro" id="IPR013767">
    <property type="entry name" value="PAS_fold"/>
</dbReference>
<dbReference type="PROSITE" id="PS50112">
    <property type="entry name" value="PAS"/>
    <property type="match status" value="4"/>
</dbReference>
<dbReference type="InterPro" id="IPR035965">
    <property type="entry name" value="PAS-like_dom_sf"/>
</dbReference>
<feature type="domain" description="PAC" evidence="3">
    <location>
        <begin position="499"/>
        <end position="551"/>
    </location>
</feature>
<dbReference type="Proteomes" id="UP000637423">
    <property type="component" value="Unassembled WGS sequence"/>
</dbReference>
<dbReference type="CDD" id="cd01948">
    <property type="entry name" value="EAL"/>
    <property type="match status" value="1"/>
</dbReference>
<dbReference type="SMART" id="SM00052">
    <property type="entry name" value="EAL"/>
    <property type="match status" value="1"/>
</dbReference>
<dbReference type="Gene3D" id="3.30.70.270">
    <property type="match status" value="1"/>
</dbReference>
<dbReference type="NCBIfam" id="TIGR00254">
    <property type="entry name" value="GGDEF"/>
    <property type="match status" value="1"/>
</dbReference>
<dbReference type="RefSeq" id="WP_188564298.1">
    <property type="nucleotide sequence ID" value="NZ_BMED01000001.1"/>
</dbReference>
<gene>
    <name evidence="6" type="ORF">GCM10011396_03820</name>
</gene>
<sequence>MSSRTAISGERRDGPSNDGGRASADAAPVGGEERPALAPGLIGDEHYRLLWETTTDVIMLLDEKNVILHANPAVAEVFGYEAVDIIGQPIAILQPPRMRDAHRRGLQAYLDSGVKKINWRSTEAVGLHKDGHEFPIEISFSDMRVGGRHLFAGFIRDISARVQSEKALKLSEGRLNLVISASQLGTWDWDIKSDELIWSSQCKLLYGLPPDIPMLHELFRNAMHPDDRESVDRQARTALAEKKLYQAEFRTVWPDGSVHWLNSMGRGIYDQQGNPERMLGVTFDISERHCAEQSLLEWKNRYEATVNASGHLLYDWVPASNEMSYAGDVQRLLGYSLAELGSELHHWTNKVVHPEDKSKFNAELNRVLMSGDAFHLEYRVVKKDGSPLIVQDDGHFVLDASQQITRMVGFVRDMTETRKNEGALRDSEERFRRIVETAEEGIWTIDAQSNTSFVNPKMASMLGYTAEEMWMRPLDDFMDEEGREISRANIKRREQGISEQHDFKFRRKDGSELWASLSASPIFDSAGAYGGSLAMITDITQRKMSEELIWQQANFDALTHLPNRRMFYDRLGQELKKEKRDGLKVAILFIDLDRFKEVNDSLGHNAGDQLLLEAARRINSCVRESDTVARLGGDEFTVILPAIADGGSAERVAQEIIDGLAIPFNLSGQTVYVSASIGVAIYPDDAEEAEDLLRYADQAMYAAKNSGRNRYCYFTSSLQHTAVSRMRLSGDLRSALEKKQFVVYYQPIIELATGRMCKAEALIRWQHPVHGQIEPSEFIPMAEQAGLINAIGDWVFLQAAQQVKYWRQKIDPAFQISVNKSPAQFRADNDGGRNYWLGYLEELELPGDCITVEITEGLLLDTTERVKQVLQEFRGAGVQAALDDFGTGHSSLVYLKELEIDYLKIDCSFVNNLASRSSDRLLCEAIILMAHKLGLKVVAEGVETRAQRDILLEAGCDYAQGYYFSHPMPPALMELQPAASTRAQART</sequence>
<feature type="domain" description="PAC" evidence="3">
    <location>
        <begin position="245"/>
        <end position="297"/>
    </location>
</feature>
<name>A0A916U5R9_9BURK</name>
<feature type="domain" description="PAS" evidence="2">
    <location>
        <begin position="427"/>
        <end position="492"/>
    </location>
</feature>
<dbReference type="InterPro" id="IPR001633">
    <property type="entry name" value="EAL_dom"/>
</dbReference>
<evidence type="ECO:0000259" key="5">
    <source>
        <dbReference type="PROSITE" id="PS50887"/>
    </source>
</evidence>
<dbReference type="CDD" id="cd00130">
    <property type="entry name" value="PAS"/>
    <property type="match status" value="4"/>
</dbReference>
<protein>
    <recommendedName>
        <fullName evidence="8">PAS domain S-box-containing protein/diguanylate cyclase (GGDEF) domain-containing protein</fullName>
    </recommendedName>
</protein>
<dbReference type="InterPro" id="IPR000014">
    <property type="entry name" value="PAS"/>
</dbReference>
<dbReference type="GO" id="GO:0006355">
    <property type="term" value="P:regulation of DNA-templated transcription"/>
    <property type="evidence" value="ECO:0007669"/>
    <property type="project" value="InterPro"/>
</dbReference>
<comment type="caution">
    <text evidence="6">The sequence shown here is derived from an EMBL/GenBank/DDBJ whole genome shotgun (WGS) entry which is preliminary data.</text>
</comment>